<evidence type="ECO:0000313" key="9">
    <source>
        <dbReference type="RefSeq" id="XP_014677227.1"/>
    </source>
</evidence>
<dbReference type="InterPro" id="IPR001881">
    <property type="entry name" value="EGF-like_Ca-bd_dom"/>
</dbReference>
<dbReference type="PRINTS" id="PR00010">
    <property type="entry name" value="EGFBLOOD"/>
</dbReference>
<dbReference type="InterPro" id="IPR051022">
    <property type="entry name" value="Notch_Cell-Fate_Det"/>
</dbReference>
<dbReference type="InterPro" id="IPR018097">
    <property type="entry name" value="EGF_Ca-bd_CS"/>
</dbReference>
<keyword evidence="6" id="KW-0472">Membrane</keyword>
<dbReference type="RefSeq" id="XP_014677227.1">
    <property type="nucleotide sequence ID" value="XM_014821741.1"/>
</dbReference>
<dbReference type="CDD" id="cd00054">
    <property type="entry name" value="EGF_CA"/>
    <property type="match status" value="3"/>
</dbReference>
<evidence type="ECO:0000256" key="3">
    <source>
        <dbReference type="ARBA" id="ARBA00022737"/>
    </source>
</evidence>
<keyword evidence="4 5" id="KW-1015">Disulfide bond</keyword>
<feature type="disulfide bond" evidence="5">
    <location>
        <begin position="119"/>
        <end position="128"/>
    </location>
</feature>
<organism evidence="8 9">
    <name type="scientific">Priapulus caudatus</name>
    <name type="common">Priapulid worm</name>
    <dbReference type="NCBI Taxonomy" id="37621"/>
    <lineage>
        <taxon>Eukaryota</taxon>
        <taxon>Metazoa</taxon>
        <taxon>Ecdysozoa</taxon>
        <taxon>Scalidophora</taxon>
        <taxon>Priapulida</taxon>
        <taxon>Priapulimorpha</taxon>
        <taxon>Priapulimorphida</taxon>
        <taxon>Priapulidae</taxon>
        <taxon>Priapulus</taxon>
    </lineage>
</organism>
<dbReference type="SMART" id="SM00179">
    <property type="entry name" value="EGF_CA"/>
    <property type="match status" value="3"/>
</dbReference>
<dbReference type="PROSITE" id="PS01186">
    <property type="entry name" value="EGF_2"/>
    <property type="match status" value="1"/>
</dbReference>
<accession>A0ABM1EYF6</accession>
<feature type="disulfide bond" evidence="5">
    <location>
        <begin position="218"/>
        <end position="228"/>
    </location>
</feature>
<dbReference type="InterPro" id="IPR000742">
    <property type="entry name" value="EGF"/>
</dbReference>
<dbReference type="SMART" id="SM00181">
    <property type="entry name" value="EGF"/>
    <property type="match status" value="4"/>
</dbReference>
<proteinExistence type="predicted"/>
<comment type="caution">
    <text evidence="5">Lacks conserved residue(s) required for the propagation of feature annotation.</text>
</comment>
<sequence length="250" mass="26515">MAGRTRWQQRLPTLRCPASVAGSHLRILATMTTMVMVVVAITISGVVGQTSGVPAATSAATTTAATTTAATTAFFPTTEAATSSIVPAEEVEEVDHCLTQPCRNGGACHMLDGGYYCNCPTRYTGLHCEVDSGPLCFRPENQCLNNGLCREIQGNYTICACQVRFTGGLCETVIDNFCELNPCENSATCQENEFGDGYTCYCPPGFSGAQCENNIDDCQPQPCANGRCMDGISSYTCDCTDTGYTGALCQ</sequence>
<name>A0ABM1EYF6_PRICU</name>
<feature type="domain" description="EGF-like" evidence="7">
    <location>
        <begin position="93"/>
        <end position="129"/>
    </location>
</feature>
<feature type="domain" description="EGF-like" evidence="7">
    <location>
        <begin position="174"/>
        <end position="212"/>
    </location>
</feature>
<keyword evidence="6" id="KW-1133">Transmembrane helix</keyword>
<dbReference type="InterPro" id="IPR000152">
    <property type="entry name" value="EGF-type_Asp/Asn_hydroxyl_site"/>
</dbReference>
<evidence type="ECO:0000256" key="6">
    <source>
        <dbReference type="SAM" id="Phobius"/>
    </source>
</evidence>
<dbReference type="PROSITE" id="PS01187">
    <property type="entry name" value="EGF_CA"/>
    <property type="match status" value="1"/>
</dbReference>
<evidence type="ECO:0000313" key="8">
    <source>
        <dbReference type="Proteomes" id="UP000695022"/>
    </source>
</evidence>
<evidence type="ECO:0000259" key="7">
    <source>
        <dbReference type="PROSITE" id="PS50026"/>
    </source>
</evidence>
<evidence type="ECO:0000256" key="5">
    <source>
        <dbReference type="PROSITE-ProRule" id="PRU00076"/>
    </source>
</evidence>
<feature type="non-terminal residue" evidence="9">
    <location>
        <position position="250"/>
    </location>
</feature>
<dbReference type="PROSITE" id="PS00010">
    <property type="entry name" value="ASX_HYDROXYL"/>
    <property type="match status" value="1"/>
</dbReference>
<dbReference type="Gene3D" id="2.10.25.10">
    <property type="entry name" value="Laminin"/>
    <property type="match status" value="4"/>
</dbReference>
<feature type="domain" description="EGF-like" evidence="7">
    <location>
        <begin position="132"/>
        <end position="171"/>
    </location>
</feature>
<dbReference type="PANTHER" id="PTHR24049">
    <property type="entry name" value="CRUMBS FAMILY MEMBER"/>
    <property type="match status" value="1"/>
</dbReference>
<evidence type="ECO:0000256" key="2">
    <source>
        <dbReference type="ARBA" id="ARBA00022729"/>
    </source>
</evidence>
<dbReference type="Proteomes" id="UP000695022">
    <property type="component" value="Unplaced"/>
</dbReference>
<keyword evidence="8" id="KW-1185">Reference proteome</keyword>
<dbReference type="PROSITE" id="PS00022">
    <property type="entry name" value="EGF_1"/>
    <property type="match status" value="3"/>
</dbReference>
<keyword evidence="1 5" id="KW-0245">EGF-like domain</keyword>
<dbReference type="Pfam" id="PF00008">
    <property type="entry name" value="EGF"/>
    <property type="match status" value="3"/>
</dbReference>
<feature type="domain" description="EGF-like" evidence="7">
    <location>
        <begin position="214"/>
        <end position="250"/>
    </location>
</feature>
<feature type="disulfide bond" evidence="5">
    <location>
        <begin position="202"/>
        <end position="211"/>
    </location>
</feature>
<dbReference type="PROSITE" id="PS50026">
    <property type="entry name" value="EGF_3"/>
    <property type="match status" value="4"/>
</dbReference>
<evidence type="ECO:0000256" key="4">
    <source>
        <dbReference type="ARBA" id="ARBA00023157"/>
    </source>
</evidence>
<keyword evidence="6" id="KW-0812">Transmembrane</keyword>
<dbReference type="SUPFAM" id="SSF57196">
    <property type="entry name" value="EGF/Laminin"/>
    <property type="match status" value="4"/>
</dbReference>
<keyword evidence="2" id="KW-0732">Signal</keyword>
<evidence type="ECO:0000256" key="1">
    <source>
        <dbReference type="ARBA" id="ARBA00022536"/>
    </source>
</evidence>
<dbReference type="PANTHER" id="PTHR24049:SF22">
    <property type="entry name" value="DROSOPHILA CRUMBS HOMOLOG"/>
    <property type="match status" value="1"/>
</dbReference>
<keyword evidence="3" id="KW-0677">Repeat</keyword>
<gene>
    <name evidence="9" type="primary">LOC106817093</name>
</gene>
<feature type="transmembrane region" description="Helical" evidence="6">
    <location>
        <begin position="27"/>
        <end position="47"/>
    </location>
</feature>
<feature type="disulfide bond" evidence="5">
    <location>
        <begin position="183"/>
        <end position="200"/>
    </location>
</feature>
<feature type="disulfide bond" evidence="5">
    <location>
        <begin position="161"/>
        <end position="170"/>
    </location>
</feature>
<dbReference type="GeneID" id="106817093"/>
<protein>
    <submittedName>
        <fullName evidence="9">Fibropellin-3-like</fullName>
    </submittedName>
</protein>
<reference evidence="9" key="1">
    <citation type="submission" date="2025-08" db="UniProtKB">
        <authorList>
            <consortium name="RefSeq"/>
        </authorList>
    </citation>
    <scope>IDENTIFICATION</scope>
</reference>